<keyword evidence="4" id="KW-1185">Reference proteome</keyword>
<dbReference type="SUPFAM" id="SSF53335">
    <property type="entry name" value="S-adenosyl-L-methionine-dependent methyltransferases"/>
    <property type="match status" value="1"/>
</dbReference>
<evidence type="ECO:0000313" key="4">
    <source>
        <dbReference type="Proteomes" id="UP000253034"/>
    </source>
</evidence>
<keyword evidence="1 3" id="KW-0489">Methyltransferase</keyword>
<evidence type="ECO:0000313" key="3">
    <source>
        <dbReference type="EMBL" id="RCX17237.1"/>
    </source>
</evidence>
<protein>
    <submittedName>
        <fullName evidence="3">16S rRNA (Guanine(966)-N(2))-methyltransferase RsmD</fullName>
    </submittedName>
</protein>
<gene>
    <name evidence="3" type="ORF">DFR58_108132</name>
</gene>
<dbReference type="EMBL" id="QPJT01000008">
    <property type="protein sequence ID" value="RCX17237.1"/>
    <property type="molecule type" value="Genomic_DNA"/>
</dbReference>
<evidence type="ECO:0000256" key="2">
    <source>
        <dbReference type="ARBA" id="ARBA00022679"/>
    </source>
</evidence>
<proteinExistence type="predicted"/>
<dbReference type="Pfam" id="PF03602">
    <property type="entry name" value="Cons_hypoth95"/>
    <property type="match status" value="1"/>
</dbReference>
<dbReference type="Gene3D" id="3.40.50.150">
    <property type="entry name" value="Vaccinia Virus protein VP39"/>
    <property type="match status" value="1"/>
</dbReference>
<dbReference type="PANTHER" id="PTHR43542:SF1">
    <property type="entry name" value="METHYLTRANSFERASE"/>
    <property type="match status" value="1"/>
</dbReference>
<dbReference type="NCBIfam" id="TIGR00095">
    <property type="entry name" value="16S rRNA (guanine(966)-N(2))-methyltransferase RsmD"/>
    <property type="match status" value="1"/>
</dbReference>
<keyword evidence="2 3" id="KW-0808">Transferase</keyword>
<comment type="caution">
    <text evidence="3">The sequence shown here is derived from an EMBL/GenBank/DDBJ whole genome shotgun (WGS) entry which is preliminary data.</text>
</comment>
<evidence type="ECO:0000256" key="1">
    <source>
        <dbReference type="ARBA" id="ARBA00022603"/>
    </source>
</evidence>
<dbReference type="CDD" id="cd02440">
    <property type="entry name" value="AdoMet_MTases"/>
    <property type="match status" value="1"/>
</dbReference>
<dbReference type="GO" id="GO:0008168">
    <property type="term" value="F:methyltransferase activity"/>
    <property type="evidence" value="ECO:0007669"/>
    <property type="project" value="UniProtKB-KW"/>
</dbReference>
<dbReference type="GO" id="GO:0031167">
    <property type="term" value="P:rRNA methylation"/>
    <property type="evidence" value="ECO:0007669"/>
    <property type="project" value="InterPro"/>
</dbReference>
<dbReference type="Proteomes" id="UP000253034">
    <property type="component" value="Unassembled WGS sequence"/>
</dbReference>
<dbReference type="AlphaFoldDB" id="A0A369B9N6"/>
<accession>A0A369B9N6</accession>
<name>A0A369B9N6_9FIRM</name>
<reference evidence="3 4" key="1">
    <citation type="submission" date="2018-07" db="EMBL/GenBank/DDBJ databases">
        <title>Genomic Encyclopedia of Type Strains, Phase IV (KMG-IV): sequencing the most valuable type-strain genomes for metagenomic binning, comparative biology and taxonomic classification.</title>
        <authorList>
            <person name="Goeker M."/>
        </authorList>
    </citation>
    <scope>NUCLEOTIDE SEQUENCE [LARGE SCALE GENOMIC DNA]</scope>
    <source>
        <strain evidence="3 4">DSM 27016</strain>
    </source>
</reference>
<dbReference type="PANTHER" id="PTHR43542">
    <property type="entry name" value="METHYLTRANSFERASE"/>
    <property type="match status" value="1"/>
</dbReference>
<dbReference type="InterPro" id="IPR004398">
    <property type="entry name" value="RNA_MeTrfase_RsmD"/>
</dbReference>
<dbReference type="GO" id="GO:0003676">
    <property type="term" value="F:nucleic acid binding"/>
    <property type="evidence" value="ECO:0007669"/>
    <property type="project" value="InterPro"/>
</dbReference>
<dbReference type="PROSITE" id="PS00092">
    <property type="entry name" value="N6_MTASE"/>
    <property type="match status" value="1"/>
</dbReference>
<dbReference type="InterPro" id="IPR029063">
    <property type="entry name" value="SAM-dependent_MTases_sf"/>
</dbReference>
<organism evidence="3 4">
    <name type="scientific">Anaerobacterium chartisolvens</name>
    <dbReference type="NCBI Taxonomy" id="1297424"/>
    <lineage>
        <taxon>Bacteria</taxon>
        <taxon>Bacillati</taxon>
        <taxon>Bacillota</taxon>
        <taxon>Clostridia</taxon>
        <taxon>Eubacteriales</taxon>
        <taxon>Oscillospiraceae</taxon>
        <taxon>Anaerobacterium</taxon>
    </lineage>
</organism>
<sequence>MFAGTGNLGIEALSRGADSAVFIDRSQECFSIINENLRHTKLEDKASVMVGDVFACLKRLSSQGRKFDIVFLDPPYNKNLIEETLTFIVQNDIIRDNSIIIAERDIDDIIPQSIEAIKLAREERYGDTVLSFYRHGH</sequence>
<dbReference type="InterPro" id="IPR002052">
    <property type="entry name" value="DNA_methylase_N6_adenine_CS"/>
</dbReference>